<evidence type="ECO:0000313" key="2">
    <source>
        <dbReference type="Proteomes" id="UP000025061"/>
    </source>
</evidence>
<comment type="caution">
    <text evidence="1">The sequence shown here is derived from an EMBL/GenBank/DDBJ whole genome shotgun (WGS) entry which is preliminary data.</text>
</comment>
<organism evidence="1 2">
    <name type="scientific">Hyphomonas hirschiana VP5</name>
    <dbReference type="NCBI Taxonomy" id="1280951"/>
    <lineage>
        <taxon>Bacteria</taxon>
        <taxon>Pseudomonadati</taxon>
        <taxon>Pseudomonadota</taxon>
        <taxon>Alphaproteobacteria</taxon>
        <taxon>Hyphomonadales</taxon>
        <taxon>Hyphomonadaceae</taxon>
        <taxon>Hyphomonas</taxon>
    </lineage>
</organism>
<protein>
    <submittedName>
        <fullName evidence="1">Uncharacterized protein</fullName>
    </submittedName>
</protein>
<gene>
    <name evidence="1" type="ORF">HHI_01480</name>
</gene>
<dbReference type="EMBL" id="ARYI01000001">
    <property type="protein sequence ID" value="KCZ96309.1"/>
    <property type="molecule type" value="Genomic_DNA"/>
</dbReference>
<evidence type="ECO:0000313" key="1">
    <source>
        <dbReference type="EMBL" id="KCZ96309.1"/>
    </source>
</evidence>
<accession>A0A059G0V8</accession>
<dbReference type="AlphaFoldDB" id="A0A059G0V8"/>
<keyword evidence="2" id="KW-1185">Reference proteome</keyword>
<sequence length="118" mass="13620">MASAETTFLFMFGFESPGEHVRNERNGWDDESTWAVWISAANSDAALAWGRQIAEEFVRQLFVRAGVTPRSWMTDEFAHWINDDESELQRARLEDSMPVVADGQMPDLSWALDYWSDR</sequence>
<name>A0A059G0V8_9PROT</name>
<proteinExistence type="predicted"/>
<reference evidence="1 2" key="1">
    <citation type="submission" date="2013-04" db="EMBL/GenBank/DDBJ databases">
        <title>Hyphomonas hirschiana VP5 Genome Sequencing.</title>
        <authorList>
            <person name="Lai Q."/>
            <person name="Shao Z."/>
        </authorList>
    </citation>
    <scope>NUCLEOTIDE SEQUENCE [LARGE SCALE GENOMIC DNA]</scope>
    <source>
        <strain evidence="1 2">VP5</strain>
    </source>
</reference>
<dbReference type="OrthoDB" id="7595846at2"/>
<dbReference type="Proteomes" id="UP000025061">
    <property type="component" value="Unassembled WGS sequence"/>
</dbReference>
<dbReference type="RefSeq" id="WP_011645779.1">
    <property type="nucleotide sequence ID" value="NZ_ARYI01000001.1"/>
</dbReference>